<protein>
    <submittedName>
        <fullName evidence="1">Uncharacterized protein</fullName>
    </submittedName>
</protein>
<organism evidence="1 2">
    <name type="scientific">Falsihalocynthiibacter arcticus</name>
    <dbReference type="NCBI Taxonomy" id="1579316"/>
    <lineage>
        <taxon>Bacteria</taxon>
        <taxon>Pseudomonadati</taxon>
        <taxon>Pseudomonadota</taxon>
        <taxon>Alphaproteobacteria</taxon>
        <taxon>Rhodobacterales</taxon>
        <taxon>Roseobacteraceae</taxon>
        <taxon>Falsihalocynthiibacter</taxon>
    </lineage>
</organism>
<dbReference type="AlphaFoldDB" id="A0A126V4C0"/>
<name>A0A126V4C0_9RHOB</name>
<dbReference type="KEGG" id="hat:RC74_17460"/>
<dbReference type="RefSeq" id="WP_062628336.1">
    <property type="nucleotide sequence ID" value="NZ_CP014327.1"/>
</dbReference>
<sequence length="125" mass="14012">MTYQETTAIKGLCSFLTHNYEPLQNAAFLLGGGPALRRIQSLCDDLSSNKTLTRSSKRNLVELHKVLSLYYVADPERLEYGLFAEIDPYDPVVEEICLLTDGLMDHMRAIDNASNAPVFHFDMAA</sequence>
<dbReference type="EMBL" id="CP014327">
    <property type="protein sequence ID" value="AML52805.1"/>
    <property type="molecule type" value="Genomic_DNA"/>
</dbReference>
<dbReference type="STRING" id="1579316.RC74_17460"/>
<gene>
    <name evidence="1" type="ORF">RC74_17460</name>
</gene>
<dbReference type="Proteomes" id="UP000070371">
    <property type="component" value="Chromosome"/>
</dbReference>
<proteinExistence type="predicted"/>
<accession>A0A126V4C0</accession>
<dbReference type="OrthoDB" id="7728363at2"/>
<reference evidence="1 2" key="1">
    <citation type="submission" date="2016-02" db="EMBL/GenBank/DDBJ databases">
        <title>Complete genome sequence of Halocynthiibacter arcticus PAMC 20958t from arctic marine sediment.</title>
        <authorList>
            <person name="Lee Y.M."/>
            <person name="Baek K."/>
            <person name="Lee H.K."/>
            <person name="Shin S.C."/>
        </authorList>
    </citation>
    <scope>NUCLEOTIDE SEQUENCE [LARGE SCALE GENOMIC DNA]</scope>
    <source>
        <strain evidence="1">PAMC 20958</strain>
    </source>
</reference>
<evidence type="ECO:0000313" key="2">
    <source>
        <dbReference type="Proteomes" id="UP000070371"/>
    </source>
</evidence>
<evidence type="ECO:0000313" key="1">
    <source>
        <dbReference type="EMBL" id="AML52805.1"/>
    </source>
</evidence>
<keyword evidence="2" id="KW-1185">Reference proteome</keyword>